<dbReference type="Proteomes" id="UP000290682">
    <property type="component" value="Unassembled WGS sequence"/>
</dbReference>
<dbReference type="InterPro" id="IPR008557">
    <property type="entry name" value="PhoX"/>
</dbReference>
<evidence type="ECO:0000313" key="2">
    <source>
        <dbReference type="Proteomes" id="UP000290682"/>
    </source>
</evidence>
<name>A0ABY0FI69_9NEIS</name>
<dbReference type="Gene3D" id="2.120.10.30">
    <property type="entry name" value="TolB, C-terminal domain"/>
    <property type="match status" value="1"/>
</dbReference>
<gene>
    <name evidence="1" type="ORF">EBB06_04210</name>
</gene>
<reference evidence="1 2" key="1">
    <citation type="submission" date="2018-10" db="EMBL/GenBank/DDBJ databases">
        <title>Draft genome of Fastidiocella sp. strain 375T, a bacterium isolated from a karstic cave dripping water.</title>
        <authorList>
            <person name="Coelho C."/>
            <person name="Verissimo A."/>
            <person name="Tiago I."/>
        </authorList>
    </citation>
    <scope>NUCLEOTIDE SEQUENCE [LARGE SCALE GENOMIC DNA]</scope>
    <source>
        <strain evidence="1 2">CAVE-375</strain>
    </source>
</reference>
<protein>
    <submittedName>
        <fullName evidence="1">PhoX family phosphatase</fullName>
    </submittedName>
</protein>
<dbReference type="Pfam" id="PF05787">
    <property type="entry name" value="PhoX"/>
    <property type="match status" value="1"/>
</dbReference>
<dbReference type="InterPro" id="IPR006311">
    <property type="entry name" value="TAT_signal"/>
</dbReference>
<sequence>MFDVNDENAPVSNPSHNETFHEVVEKVVSRRSLLKGGMGLSAAMFMGGGLTACLSGGSGATGSAGTPGTTPQAPLLGFAAVATSTGDDIVVPSGYTAKVMYRWGDALFNDSPAWKGDASESGLEQARQAGDNNDGMHFFPFTVAGRQSSTEGLLVMNHEYCNYEYLFKPAAGGAVNTFLEPWTADKVLKAQNAHGISVVHVKKVGGVWQVQVGSSYNRRLTGNSPMTLSGPAAGHALVKTAADATGSAVLGTLNNCANGFTPWGTYLTCEENVNGYFGTAAAFTADALQSRYGLSAGGFGYRWHEHDPRFDLNATPNEPNRFGWVVEIDPFDASSTPKKRTALGRFKHENACLVVAKNGKVVVYLGDDERYEYIYKFVSDGVYNPSNPAASRDLLDAGKLYVAQFTAGASTGDFAGVGQWVLLDKAANATLAADARFADQAEVLIKARQAADAVGATKMDRPEWISKHPASGEIYCTLTNNSSRTAGQADDANPRASNRWGQIVRWREAGGDHTALSFDWDLFVLAGNPIAYPDRTDLKSGSANVTAANTFNSPDGMAFDADGRLWIQTDGNFSNAGNYAGQGNNQMLCADPATKEIRRFLTGPSGCEITGLSFTPDSTTMFINVQHPGEASDHPRRPATLLAGQSMEDYLARNPLAFSRWPDNGAGGRPRSATVVITKNDGGKIGS</sequence>
<dbReference type="PANTHER" id="PTHR35399:SF2">
    <property type="entry name" value="DUF839 DOMAIN-CONTAINING PROTEIN"/>
    <property type="match status" value="1"/>
</dbReference>
<dbReference type="PANTHER" id="PTHR35399">
    <property type="entry name" value="SLR8030 PROTEIN"/>
    <property type="match status" value="1"/>
</dbReference>
<dbReference type="InterPro" id="IPR011042">
    <property type="entry name" value="6-blade_b-propeller_TolB-like"/>
</dbReference>
<comment type="caution">
    <text evidence="1">The sequence shown here is derived from an EMBL/GenBank/DDBJ whole genome shotgun (WGS) entry which is preliminary data.</text>
</comment>
<evidence type="ECO:0000313" key="1">
    <source>
        <dbReference type="EMBL" id="RXZ45102.1"/>
    </source>
</evidence>
<keyword evidence="2" id="KW-1185">Reference proteome</keyword>
<dbReference type="RefSeq" id="WP_129211794.1">
    <property type="nucleotide sequence ID" value="NZ_REGR01000002.1"/>
</dbReference>
<organism evidence="1 2">
    <name type="scientific">Crenobacter cavernae</name>
    <dbReference type="NCBI Taxonomy" id="2290923"/>
    <lineage>
        <taxon>Bacteria</taxon>
        <taxon>Pseudomonadati</taxon>
        <taxon>Pseudomonadota</taxon>
        <taxon>Betaproteobacteria</taxon>
        <taxon>Neisseriales</taxon>
        <taxon>Neisseriaceae</taxon>
        <taxon>Crenobacter</taxon>
    </lineage>
</organism>
<dbReference type="SUPFAM" id="SSF63829">
    <property type="entry name" value="Calcium-dependent phosphotriesterase"/>
    <property type="match status" value="1"/>
</dbReference>
<accession>A0ABY0FI69</accession>
<dbReference type="EMBL" id="REGR01000002">
    <property type="protein sequence ID" value="RXZ45102.1"/>
    <property type="molecule type" value="Genomic_DNA"/>
</dbReference>
<proteinExistence type="predicted"/>
<dbReference type="PROSITE" id="PS51318">
    <property type="entry name" value="TAT"/>
    <property type="match status" value="1"/>
</dbReference>